<dbReference type="RefSeq" id="WP_235251956.1">
    <property type="nucleotide sequence ID" value="NZ_JBBMFN010000026.1"/>
</dbReference>
<keyword evidence="3" id="KW-0808">Transferase</keyword>
<dbReference type="Pfam" id="PF02255">
    <property type="entry name" value="PTS_IIA"/>
    <property type="match status" value="1"/>
</dbReference>
<dbReference type="EMBL" id="JBBMFN010000026">
    <property type="protein sequence ID" value="MEQ2466384.1"/>
    <property type="molecule type" value="Genomic_DNA"/>
</dbReference>
<dbReference type="SUPFAM" id="SSF46973">
    <property type="entry name" value="Enzyme IIa from lactose specific PTS, IIa-lac"/>
    <property type="match status" value="1"/>
</dbReference>
<protein>
    <submittedName>
        <fullName evidence="6">PTS lactose/cellobiose transporter subunit IIA</fullName>
    </submittedName>
</protein>
<dbReference type="PIRSF" id="PIRSF000699">
    <property type="entry name" value="PTS_IILac_III"/>
    <property type="match status" value="1"/>
</dbReference>
<comment type="caution">
    <text evidence="6">The sequence shown here is derived from an EMBL/GenBank/DDBJ whole genome shotgun (WGS) entry which is preliminary data.</text>
</comment>
<dbReference type="PANTHER" id="PTHR34382">
    <property type="entry name" value="PTS SYSTEM N,N'-DIACETYLCHITOBIOSE-SPECIFIC EIIA COMPONENT"/>
    <property type="match status" value="1"/>
</dbReference>
<keyword evidence="4" id="KW-0598">Phosphotransferase system</keyword>
<name>A0ABV1F3D1_9BACI</name>
<gene>
    <name evidence="6" type="ORF">WMO63_11970</name>
</gene>
<keyword evidence="2" id="KW-0762">Sugar transport</keyword>
<evidence type="ECO:0000313" key="6">
    <source>
        <dbReference type="EMBL" id="MEQ2466384.1"/>
    </source>
</evidence>
<dbReference type="Gene3D" id="1.20.58.80">
    <property type="entry name" value="Phosphotransferase system, lactose/cellobiose-type IIA subunit"/>
    <property type="match status" value="1"/>
</dbReference>
<evidence type="ECO:0000256" key="5">
    <source>
        <dbReference type="PROSITE-ProRule" id="PRU00418"/>
    </source>
</evidence>
<dbReference type="PANTHER" id="PTHR34382:SF7">
    <property type="entry name" value="PTS SYSTEM N,N'-DIACETYLCHITOBIOSE-SPECIFIC EIIA COMPONENT"/>
    <property type="match status" value="1"/>
</dbReference>
<keyword evidence="7" id="KW-1185">Reference proteome</keyword>
<sequence>MNSEQQIFTLILHSGNGRSYAMEALAYAKQNNFEKAKDSVQKAKDELVQAHHIQTELIQGEVRGEKTEISLLMVHAQDHLMNAITVKELAEEFISLYQRVELLEQVNSK</sequence>
<evidence type="ECO:0000256" key="2">
    <source>
        <dbReference type="ARBA" id="ARBA00022597"/>
    </source>
</evidence>
<evidence type="ECO:0000256" key="1">
    <source>
        <dbReference type="ARBA" id="ARBA00022448"/>
    </source>
</evidence>
<dbReference type="CDD" id="cd00215">
    <property type="entry name" value="PTS_IIA_lac"/>
    <property type="match status" value="1"/>
</dbReference>
<dbReference type="PROSITE" id="PS51095">
    <property type="entry name" value="PTS_EIIA_TYPE_3"/>
    <property type="match status" value="1"/>
</dbReference>
<evidence type="ECO:0000256" key="3">
    <source>
        <dbReference type="ARBA" id="ARBA00022679"/>
    </source>
</evidence>
<reference evidence="6 7" key="1">
    <citation type="submission" date="2024-03" db="EMBL/GenBank/DDBJ databases">
        <title>Human intestinal bacterial collection.</title>
        <authorList>
            <person name="Pauvert C."/>
            <person name="Hitch T.C.A."/>
            <person name="Clavel T."/>
        </authorList>
    </citation>
    <scope>NUCLEOTIDE SEQUENCE [LARGE SCALE GENOMIC DNA]</scope>
    <source>
        <strain evidence="6 7">CLA-SR-H024</strain>
    </source>
</reference>
<evidence type="ECO:0000313" key="7">
    <source>
        <dbReference type="Proteomes" id="UP001465426"/>
    </source>
</evidence>
<keyword evidence="1" id="KW-0813">Transport</keyword>
<accession>A0ABV1F3D1</accession>
<proteinExistence type="predicted"/>
<organism evidence="6 7">
    <name type="scientific">Niallia hominis</name>
    <dbReference type="NCBI Taxonomy" id="3133173"/>
    <lineage>
        <taxon>Bacteria</taxon>
        <taxon>Bacillati</taxon>
        <taxon>Bacillota</taxon>
        <taxon>Bacilli</taxon>
        <taxon>Bacillales</taxon>
        <taxon>Bacillaceae</taxon>
        <taxon>Niallia</taxon>
    </lineage>
</organism>
<dbReference type="InterPro" id="IPR036542">
    <property type="entry name" value="PTS_IIA_lac/cel_sf"/>
</dbReference>
<evidence type="ECO:0000256" key="4">
    <source>
        <dbReference type="ARBA" id="ARBA00022683"/>
    </source>
</evidence>
<dbReference type="InterPro" id="IPR003188">
    <property type="entry name" value="PTS_IIA_lac/cel"/>
</dbReference>
<feature type="modified residue" description="Phosphohistidine; by HPr" evidence="5">
    <location>
        <position position="75"/>
    </location>
</feature>
<dbReference type="Proteomes" id="UP001465426">
    <property type="component" value="Unassembled WGS sequence"/>
</dbReference>